<dbReference type="PANTHER" id="PTHR23333:SF20">
    <property type="entry name" value="NSFL1 COFACTOR P47"/>
    <property type="match status" value="1"/>
</dbReference>
<dbReference type="SMART" id="SM00553">
    <property type="entry name" value="SEP"/>
    <property type="match status" value="1"/>
</dbReference>
<feature type="compositionally biased region" description="Basic and acidic residues" evidence="1">
    <location>
        <begin position="1"/>
        <end position="33"/>
    </location>
</feature>
<dbReference type="GO" id="GO:0061025">
    <property type="term" value="P:membrane fusion"/>
    <property type="evidence" value="ECO:0007669"/>
    <property type="project" value="TreeGrafter"/>
</dbReference>
<dbReference type="InterPro" id="IPR029071">
    <property type="entry name" value="Ubiquitin-like_domsf"/>
</dbReference>
<protein>
    <recommendedName>
        <fullName evidence="5">SEP domain-containing protein</fullName>
    </recommendedName>
</protein>
<name>A0A7S3U9A7_9CHLO</name>
<dbReference type="SMART" id="SM00166">
    <property type="entry name" value="UBX"/>
    <property type="match status" value="1"/>
</dbReference>
<evidence type="ECO:0008006" key="5">
    <source>
        <dbReference type="Google" id="ProtNLM"/>
    </source>
</evidence>
<dbReference type="GO" id="GO:0005829">
    <property type="term" value="C:cytosol"/>
    <property type="evidence" value="ECO:0007669"/>
    <property type="project" value="TreeGrafter"/>
</dbReference>
<dbReference type="Pfam" id="PF00789">
    <property type="entry name" value="UBX"/>
    <property type="match status" value="1"/>
</dbReference>
<feature type="region of interest" description="Disordered" evidence="1">
    <location>
        <begin position="146"/>
        <end position="182"/>
    </location>
</feature>
<dbReference type="GO" id="GO:0000045">
    <property type="term" value="P:autophagosome assembly"/>
    <property type="evidence" value="ECO:0007669"/>
    <property type="project" value="TreeGrafter"/>
</dbReference>
<dbReference type="AlphaFoldDB" id="A0A7S3U9A7"/>
<dbReference type="Gene3D" id="3.10.20.90">
    <property type="entry name" value="Phosphatidylinositol 3-kinase Catalytic Subunit, Chain A, domain 1"/>
    <property type="match status" value="1"/>
</dbReference>
<dbReference type="Pfam" id="PF08059">
    <property type="entry name" value="SEP"/>
    <property type="match status" value="1"/>
</dbReference>
<feature type="domain" description="SEP" evidence="3">
    <location>
        <begin position="70"/>
        <end position="135"/>
    </location>
</feature>
<dbReference type="Gene3D" id="3.30.420.210">
    <property type="entry name" value="SEP domain"/>
    <property type="match status" value="1"/>
</dbReference>
<dbReference type="GO" id="GO:0005634">
    <property type="term" value="C:nucleus"/>
    <property type="evidence" value="ECO:0007669"/>
    <property type="project" value="TreeGrafter"/>
</dbReference>
<feature type="region of interest" description="Disordered" evidence="1">
    <location>
        <begin position="1"/>
        <end position="65"/>
    </location>
</feature>
<proteinExistence type="predicted"/>
<accession>A0A7S3U9A7</accession>
<dbReference type="PROSITE" id="PS51399">
    <property type="entry name" value="SEP"/>
    <property type="match status" value="1"/>
</dbReference>
<dbReference type="GO" id="GO:0043161">
    <property type="term" value="P:proteasome-mediated ubiquitin-dependent protein catabolic process"/>
    <property type="evidence" value="ECO:0007669"/>
    <property type="project" value="TreeGrafter"/>
</dbReference>
<dbReference type="EMBL" id="HBIS01001051">
    <property type="protein sequence ID" value="CAE0607088.1"/>
    <property type="molecule type" value="Transcribed_RNA"/>
</dbReference>
<dbReference type="PANTHER" id="PTHR23333">
    <property type="entry name" value="UBX DOMAIN CONTAINING PROTEIN"/>
    <property type="match status" value="1"/>
</dbReference>
<dbReference type="SUPFAM" id="SSF54236">
    <property type="entry name" value="Ubiquitin-like"/>
    <property type="match status" value="1"/>
</dbReference>
<feature type="domain" description="UBX" evidence="2">
    <location>
        <begin position="179"/>
        <end position="257"/>
    </location>
</feature>
<dbReference type="InterPro" id="IPR001012">
    <property type="entry name" value="UBX_dom"/>
</dbReference>
<evidence type="ECO:0000259" key="3">
    <source>
        <dbReference type="PROSITE" id="PS51399"/>
    </source>
</evidence>
<evidence type="ECO:0000259" key="2">
    <source>
        <dbReference type="PROSITE" id="PS50033"/>
    </source>
</evidence>
<dbReference type="SUPFAM" id="SSF102848">
    <property type="entry name" value="NSFL1 (p97 ATPase) cofactor p47, SEP domain"/>
    <property type="match status" value="1"/>
</dbReference>
<dbReference type="GO" id="GO:0031468">
    <property type="term" value="P:nuclear membrane reassembly"/>
    <property type="evidence" value="ECO:0007669"/>
    <property type="project" value="TreeGrafter"/>
</dbReference>
<evidence type="ECO:0000313" key="4">
    <source>
        <dbReference type="EMBL" id="CAE0607088.1"/>
    </source>
</evidence>
<dbReference type="InterPro" id="IPR036241">
    <property type="entry name" value="NSFL1C_SEP_dom_sf"/>
</dbReference>
<reference evidence="4" key="1">
    <citation type="submission" date="2021-01" db="EMBL/GenBank/DDBJ databases">
        <authorList>
            <person name="Corre E."/>
            <person name="Pelletier E."/>
            <person name="Niang G."/>
            <person name="Scheremetjew M."/>
            <person name="Finn R."/>
            <person name="Kale V."/>
            <person name="Holt S."/>
            <person name="Cochrane G."/>
            <person name="Meng A."/>
            <person name="Brown T."/>
            <person name="Cohen L."/>
        </authorList>
    </citation>
    <scope>NUCLEOTIDE SEQUENCE</scope>
    <source>
        <strain evidence="4">CCMP1897</strain>
    </source>
</reference>
<dbReference type="GO" id="GO:0043130">
    <property type="term" value="F:ubiquitin binding"/>
    <property type="evidence" value="ECO:0007669"/>
    <property type="project" value="TreeGrafter"/>
</dbReference>
<dbReference type="GO" id="GO:0007030">
    <property type="term" value="P:Golgi organization"/>
    <property type="evidence" value="ECO:0007669"/>
    <property type="project" value="TreeGrafter"/>
</dbReference>
<gene>
    <name evidence="4" type="ORF">PSAL00342_LOCUS905</name>
</gene>
<organism evidence="4">
    <name type="scientific">Picocystis salinarum</name>
    <dbReference type="NCBI Taxonomy" id="88271"/>
    <lineage>
        <taxon>Eukaryota</taxon>
        <taxon>Viridiplantae</taxon>
        <taxon>Chlorophyta</taxon>
        <taxon>Picocystophyceae</taxon>
        <taxon>Picocystales</taxon>
        <taxon>Picocystaceae</taxon>
        <taxon>Picocystis</taxon>
    </lineage>
</organism>
<dbReference type="FunFam" id="3.30.420.210:FF:000002">
    <property type="entry name" value="UBX domain-containing protein 1"/>
    <property type="match status" value="1"/>
</dbReference>
<dbReference type="CDD" id="cd01770">
    <property type="entry name" value="UBX_UBXN2"/>
    <property type="match status" value="1"/>
</dbReference>
<sequence length="258" mass="28161">MMVQDPNKKKGEIVEDLFKKAKEHGAKQGRPEDLNPTTERQYQPFAGQGRTLSGDVRPGPSLQANAHADPLAHTITFWSNGFTVDDGPLRSFDDEANVPFLRSIARGECPKELEPADRSVPVTVNMVRKDHEEWKPQPTPKYVPFAGSGRTLGSAASPPSPTPAESTEQVPVDGTGVDDSRPTTSIQVRLADGTRMVAQFNLDQTVMDIRHFIDMARPGSTGSYTLMNANDFPPKPLTDPSATIESANLLNAVVNQRM</sequence>
<evidence type="ECO:0000256" key="1">
    <source>
        <dbReference type="SAM" id="MobiDB-lite"/>
    </source>
</evidence>
<dbReference type="PROSITE" id="PS50033">
    <property type="entry name" value="UBX"/>
    <property type="match status" value="1"/>
</dbReference>
<dbReference type="InterPro" id="IPR012989">
    <property type="entry name" value="SEP_domain"/>
</dbReference>